<protein>
    <submittedName>
        <fullName evidence="1">Uncharacterized protein</fullName>
    </submittedName>
</protein>
<dbReference type="EMBL" id="KN838789">
    <property type="protein sequence ID" value="KIJ94527.1"/>
    <property type="molecule type" value="Genomic_DNA"/>
</dbReference>
<evidence type="ECO:0000313" key="1">
    <source>
        <dbReference type="EMBL" id="KIJ94527.1"/>
    </source>
</evidence>
<sequence length="51" mass="5994">MPELLDDSSRLWMIPIHSGVVGITRMKCSDLFQKISNFYVHPELQDTRQPY</sequence>
<organism evidence="1 2">
    <name type="scientific">Laccaria amethystina LaAM-08-1</name>
    <dbReference type="NCBI Taxonomy" id="1095629"/>
    <lineage>
        <taxon>Eukaryota</taxon>
        <taxon>Fungi</taxon>
        <taxon>Dikarya</taxon>
        <taxon>Basidiomycota</taxon>
        <taxon>Agaricomycotina</taxon>
        <taxon>Agaricomycetes</taxon>
        <taxon>Agaricomycetidae</taxon>
        <taxon>Agaricales</taxon>
        <taxon>Agaricineae</taxon>
        <taxon>Hydnangiaceae</taxon>
        <taxon>Laccaria</taxon>
    </lineage>
</organism>
<dbReference type="Proteomes" id="UP000054477">
    <property type="component" value="Unassembled WGS sequence"/>
</dbReference>
<name>A0A0C9XEH6_9AGAR</name>
<accession>A0A0C9XEH6</accession>
<dbReference type="AlphaFoldDB" id="A0A0C9XEH6"/>
<reference evidence="1 2" key="1">
    <citation type="submission" date="2014-04" db="EMBL/GenBank/DDBJ databases">
        <authorList>
            <consortium name="DOE Joint Genome Institute"/>
            <person name="Kuo A."/>
            <person name="Kohler A."/>
            <person name="Nagy L.G."/>
            <person name="Floudas D."/>
            <person name="Copeland A."/>
            <person name="Barry K.W."/>
            <person name="Cichocki N."/>
            <person name="Veneault-Fourrey C."/>
            <person name="LaButti K."/>
            <person name="Lindquist E.A."/>
            <person name="Lipzen A."/>
            <person name="Lundell T."/>
            <person name="Morin E."/>
            <person name="Murat C."/>
            <person name="Sun H."/>
            <person name="Tunlid A."/>
            <person name="Henrissat B."/>
            <person name="Grigoriev I.V."/>
            <person name="Hibbett D.S."/>
            <person name="Martin F."/>
            <person name="Nordberg H.P."/>
            <person name="Cantor M.N."/>
            <person name="Hua S.X."/>
        </authorList>
    </citation>
    <scope>NUCLEOTIDE SEQUENCE [LARGE SCALE GENOMIC DNA]</scope>
    <source>
        <strain evidence="1 2">LaAM-08-1</strain>
    </source>
</reference>
<proteinExistence type="predicted"/>
<dbReference type="HOGENOM" id="CLU_3106734_0_0_1"/>
<evidence type="ECO:0000313" key="2">
    <source>
        <dbReference type="Proteomes" id="UP000054477"/>
    </source>
</evidence>
<gene>
    <name evidence="1" type="ORF">K443DRAFT_683687</name>
</gene>
<reference evidence="2" key="2">
    <citation type="submission" date="2015-01" db="EMBL/GenBank/DDBJ databases">
        <title>Evolutionary Origins and Diversification of the Mycorrhizal Mutualists.</title>
        <authorList>
            <consortium name="DOE Joint Genome Institute"/>
            <consortium name="Mycorrhizal Genomics Consortium"/>
            <person name="Kohler A."/>
            <person name="Kuo A."/>
            <person name="Nagy L.G."/>
            <person name="Floudas D."/>
            <person name="Copeland A."/>
            <person name="Barry K.W."/>
            <person name="Cichocki N."/>
            <person name="Veneault-Fourrey C."/>
            <person name="LaButti K."/>
            <person name="Lindquist E.A."/>
            <person name="Lipzen A."/>
            <person name="Lundell T."/>
            <person name="Morin E."/>
            <person name="Murat C."/>
            <person name="Riley R."/>
            <person name="Ohm R."/>
            <person name="Sun H."/>
            <person name="Tunlid A."/>
            <person name="Henrissat B."/>
            <person name="Grigoriev I.V."/>
            <person name="Hibbett D.S."/>
            <person name="Martin F."/>
        </authorList>
    </citation>
    <scope>NUCLEOTIDE SEQUENCE [LARGE SCALE GENOMIC DNA]</scope>
    <source>
        <strain evidence="2">LaAM-08-1</strain>
    </source>
</reference>
<keyword evidence="2" id="KW-1185">Reference proteome</keyword>